<name>A0ACB8BA12_9AGAM</name>
<proteinExistence type="predicted"/>
<evidence type="ECO:0000313" key="1">
    <source>
        <dbReference type="EMBL" id="KAH7921718.1"/>
    </source>
</evidence>
<keyword evidence="2" id="KW-1185">Reference proteome</keyword>
<accession>A0ACB8BA12</accession>
<comment type="caution">
    <text evidence="1">The sequence shown here is derived from an EMBL/GenBank/DDBJ whole genome shotgun (WGS) entry which is preliminary data.</text>
</comment>
<reference evidence="1" key="1">
    <citation type="journal article" date="2021" name="New Phytol.">
        <title>Evolutionary innovations through gain and loss of genes in the ectomycorrhizal Boletales.</title>
        <authorList>
            <person name="Wu G."/>
            <person name="Miyauchi S."/>
            <person name="Morin E."/>
            <person name="Kuo A."/>
            <person name="Drula E."/>
            <person name="Varga T."/>
            <person name="Kohler A."/>
            <person name="Feng B."/>
            <person name="Cao Y."/>
            <person name="Lipzen A."/>
            <person name="Daum C."/>
            <person name="Hundley H."/>
            <person name="Pangilinan J."/>
            <person name="Johnson J."/>
            <person name="Barry K."/>
            <person name="LaButti K."/>
            <person name="Ng V."/>
            <person name="Ahrendt S."/>
            <person name="Min B."/>
            <person name="Choi I.G."/>
            <person name="Park H."/>
            <person name="Plett J.M."/>
            <person name="Magnuson J."/>
            <person name="Spatafora J.W."/>
            <person name="Nagy L.G."/>
            <person name="Henrissat B."/>
            <person name="Grigoriev I.V."/>
            <person name="Yang Z.L."/>
            <person name="Xu J."/>
            <person name="Martin F.M."/>
        </authorList>
    </citation>
    <scope>NUCLEOTIDE SEQUENCE</scope>
    <source>
        <strain evidence="1">KUC20120723A-06</strain>
    </source>
</reference>
<protein>
    <submittedName>
        <fullName evidence="1">Uncharacterized protein</fullName>
    </submittedName>
</protein>
<organism evidence="1 2">
    <name type="scientific">Leucogyrophana mollusca</name>
    <dbReference type="NCBI Taxonomy" id="85980"/>
    <lineage>
        <taxon>Eukaryota</taxon>
        <taxon>Fungi</taxon>
        <taxon>Dikarya</taxon>
        <taxon>Basidiomycota</taxon>
        <taxon>Agaricomycotina</taxon>
        <taxon>Agaricomycetes</taxon>
        <taxon>Agaricomycetidae</taxon>
        <taxon>Boletales</taxon>
        <taxon>Boletales incertae sedis</taxon>
        <taxon>Leucogyrophana</taxon>
    </lineage>
</organism>
<dbReference type="Proteomes" id="UP000790709">
    <property type="component" value="Unassembled WGS sequence"/>
</dbReference>
<gene>
    <name evidence="1" type="ORF">BV22DRAFT_708887</name>
</gene>
<evidence type="ECO:0000313" key="2">
    <source>
        <dbReference type="Proteomes" id="UP000790709"/>
    </source>
</evidence>
<dbReference type="EMBL" id="MU266514">
    <property type="protein sequence ID" value="KAH7921718.1"/>
    <property type="molecule type" value="Genomic_DNA"/>
</dbReference>
<sequence length="524" mass="56600">MAPTTTFVSSTVSTILSASATALASSMANGPTVSLATRGNLLKGGLLFSAVFVFSVVGYLYHGKNKGAVKPKSRLRDLVLPTIVSSDHGPTGKSVRGVTVSTPRIVSSTNVAADPWYLNGGSAPVTGHIQVDILRRSLISTGPALENIPNTAYENHIDRGPDLPSDTEVTESLSGRSHTADPVTTRVDALPPTNVDLPQKKLSVVLEEVVDDDDDTSVYSQESADHDFVTFETPTVAIPQIVIECQLAFGEVSPSSRTYGFSSKLVGTTTREGPFLDLPELAYGYARTRPAPPVTSRRQGLVDMSKFAESLTAKPPQPIPRQPFWSIFEGNEEDELDEDVTRPKPTPDSITNEVDELIEALAAADACAAVSTTPVAEVPAPTEAPVPISAFKRSHRRSPAVFLKSTAEVFRALDDLPQVEPSSSVAVSQVVQPTDVKWAPKDGMIVIKLLVHANDEIWKVKVPEDIDLKRFTSKVLSKLGYHVAFSASCWDAPFETDDAFQYWLARRIRFGRNIPLVAHIIPPP</sequence>